<feature type="domain" description="Amine oxidase" evidence="5">
    <location>
        <begin position="52"/>
        <end position="462"/>
    </location>
</feature>
<dbReference type="GO" id="GO:0016491">
    <property type="term" value="F:oxidoreductase activity"/>
    <property type="evidence" value="ECO:0007669"/>
    <property type="project" value="UniProtKB-KW"/>
</dbReference>
<dbReference type="AlphaFoldDB" id="A0A841BBZ7"/>
<dbReference type="InterPro" id="IPR002937">
    <property type="entry name" value="Amino_oxidase"/>
</dbReference>
<name>A0A841BBZ7_9PSEU</name>
<proteinExistence type="inferred from homology"/>
<dbReference type="PROSITE" id="PS51318">
    <property type="entry name" value="TAT"/>
    <property type="match status" value="1"/>
</dbReference>
<keyword evidence="7" id="KW-1185">Reference proteome</keyword>
<comment type="caution">
    <text evidence="6">The sequence shown here is derived from an EMBL/GenBank/DDBJ whole genome shotgun (WGS) entry which is preliminary data.</text>
</comment>
<dbReference type="RefSeq" id="WP_184903720.1">
    <property type="nucleotide sequence ID" value="NZ_JACHMX010000001.1"/>
</dbReference>
<evidence type="ECO:0000256" key="2">
    <source>
        <dbReference type="ARBA" id="ARBA00005995"/>
    </source>
</evidence>
<dbReference type="InterPro" id="IPR019546">
    <property type="entry name" value="TAT_signal_bac_arc"/>
</dbReference>
<dbReference type="Gene3D" id="1.10.405.10">
    <property type="entry name" value="Guanine Nucleotide Dissociation Inhibitor, domain 1"/>
    <property type="match status" value="1"/>
</dbReference>
<dbReference type="PANTHER" id="PTHR43563:SF1">
    <property type="entry name" value="AMINE OXIDASE [FLAVIN-CONTAINING] B"/>
    <property type="match status" value="1"/>
</dbReference>
<keyword evidence="3" id="KW-0560">Oxidoreductase</keyword>
<evidence type="ECO:0000313" key="7">
    <source>
        <dbReference type="Proteomes" id="UP000580861"/>
    </source>
</evidence>
<evidence type="ECO:0000256" key="3">
    <source>
        <dbReference type="ARBA" id="ARBA00023002"/>
    </source>
</evidence>
<dbReference type="Proteomes" id="UP000580861">
    <property type="component" value="Unassembled WGS sequence"/>
</dbReference>
<sequence>MSIVTTQPSDGLSRRGLLTAAGAAAVGLGVLPGQAVADEVTAYDAIVIGGGFAGATAARELRARGRRPLILEARDRIGGRTWTDTFQGKRIERGGTWVHWSQPHVWAEMMRYGLPIVEDPGPDRVILSTDAGPRSFPPAEAFGRIGELLNRVFEGSSALFERPFDPLFREAEVRAIDGLSLRGRLDQLRLPPQDEGWINGFTASYAGGTNARGAYTQMAKWWALAGGTNSAWGTATGHYRVEPGTGALVQAILADSGAQVRLRTPVTSVVDNGRQVVVTTRSGERFTAPIAVVALPVNVWKTISFSPALPAAHAAATREGIGVPNGTKIWLHVRGDIGRVYAQPAEGNPIGSLIPFASLGDGQLFVAFSFHDTFDGTDLRQVRDAVQALEPKADVVSIKAQNWSKDEFSLGAAAYMQPGQLTRLHEALQRPSGRVAFATADIALGWNGYIDGAIESGVRAARSLG</sequence>
<gene>
    <name evidence="6" type="ORF">HDA45_007613</name>
</gene>
<dbReference type="SUPFAM" id="SSF51905">
    <property type="entry name" value="FAD/NAD(P)-binding domain"/>
    <property type="match status" value="1"/>
</dbReference>
<dbReference type="InterPro" id="IPR036188">
    <property type="entry name" value="FAD/NAD-bd_sf"/>
</dbReference>
<feature type="binding site" evidence="4">
    <location>
        <begin position="72"/>
        <end position="73"/>
    </location>
    <ligand>
        <name>FAD</name>
        <dbReference type="ChEBI" id="CHEBI:57692"/>
    </ligand>
</feature>
<dbReference type="NCBIfam" id="TIGR01409">
    <property type="entry name" value="TAT_signal_seq"/>
    <property type="match status" value="1"/>
</dbReference>
<dbReference type="InterPro" id="IPR006311">
    <property type="entry name" value="TAT_signal"/>
</dbReference>
<dbReference type="Gene3D" id="3.90.660.10">
    <property type="match status" value="1"/>
</dbReference>
<dbReference type="Gene3D" id="3.50.50.60">
    <property type="entry name" value="FAD/NAD(P)-binding domain"/>
    <property type="match status" value="1"/>
</dbReference>
<evidence type="ECO:0000259" key="5">
    <source>
        <dbReference type="Pfam" id="PF01593"/>
    </source>
</evidence>
<evidence type="ECO:0000313" key="6">
    <source>
        <dbReference type="EMBL" id="MBB5857526.1"/>
    </source>
</evidence>
<dbReference type="EMBL" id="JACHMX010000001">
    <property type="protein sequence ID" value="MBB5857526.1"/>
    <property type="molecule type" value="Genomic_DNA"/>
</dbReference>
<dbReference type="PRINTS" id="PR00757">
    <property type="entry name" value="AMINEOXDASEF"/>
</dbReference>
<organism evidence="6 7">
    <name type="scientific">Amycolatopsis umgeniensis</name>
    <dbReference type="NCBI Taxonomy" id="336628"/>
    <lineage>
        <taxon>Bacteria</taxon>
        <taxon>Bacillati</taxon>
        <taxon>Actinomycetota</taxon>
        <taxon>Actinomycetes</taxon>
        <taxon>Pseudonocardiales</taxon>
        <taxon>Pseudonocardiaceae</taxon>
        <taxon>Amycolatopsis</taxon>
    </lineage>
</organism>
<comment type="similarity">
    <text evidence="2">Belongs to the flavin monoamine oxidase family.</text>
</comment>
<evidence type="ECO:0000256" key="1">
    <source>
        <dbReference type="ARBA" id="ARBA00001974"/>
    </source>
</evidence>
<comment type="cofactor">
    <cofactor evidence="1">
        <name>FAD</name>
        <dbReference type="ChEBI" id="CHEBI:57692"/>
    </cofactor>
</comment>
<evidence type="ECO:0000256" key="4">
    <source>
        <dbReference type="PIRSR" id="PIRSR601613-1"/>
    </source>
</evidence>
<dbReference type="InterPro" id="IPR001613">
    <property type="entry name" value="Flavin_amine_oxidase"/>
</dbReference>
<dbReference type="PANTHER" id="PTHR43563">
    <property type="entry name" value="AMINE OXIDASE"/>
    <property type="match status" value="1"/>
</dbReference>
<accession>A0A841BBZ7</accession>
<protein>
    <submittedName>
        <fullName evidence="6">Monoamine oxidase</fullName>
    </submittedName>
</protein>
<dbReference type="Pfam" id="PF01593">
    <property type="entry name" value="Amino_oxidase"/>
    <property type="match status" value="1"/>
</dbReference>
<dbReference type="InterPro" id="IPR050703">
    <property type="entry name" value="Flavin_MAO"/>
</dbReference>
<reference evidence="6 7" key="1">
    <citation type="submission" date="2020-08" db="EMBL/GenBank/DDBJ databases">
        <title>Sequencing the genomes of 1000 actinobacteria strains.</title>
        <authorList>
            <person name="Klenk H.-P."/>
        </authorList>
    </citation>
    <scope>NUCLEOTIDE SEQUENCE [LARGE SCALE GENOMIC DNA]</scope>
    <source>
        <strain evidence="6 7">DSM 45272</strain>
    </source>
</reference>
<feature type="binding site" evidence="4">
    <location>
        <position position="266"/>
    </location>
    <ligand>
        <name>FAD</name>
        <dbReference type="ChEBI" id="CHEBI:57692"/>
    </ligand>
</feature>